<dbReference type="Pfam" id="PF01261">
    <property type="entry name" value="AP_endonuc_2"/>
    <property type="match status" value="1"/>
</dbReference>
<dbReference type="InterPro" id="IPR013022">
    <property type="entry name" value="Xyl_isomerase-like_TIM-brl"/>
</dbReference>
<keyword evidence="3" id="KW-1185">Reference proteome</keyword>
<organism evidence="2 3">
    <name type="scientific">Fuscibacter oryzae</name>
    <dbReference type="NCBI Taxonomy" id="2803939"/>
    <lineage>
        <taxon>Bacteria</taxon>
        <taxon>Pseudomonadati</taxon>
        <taxon>Pseudomonadota</taxon>
        <taxon>Alphaproteobacteria</taxon>
        <taxon>Rhodobacterales</taxon>
        <taxon>Paracoccaceae</taxon>
        <taxon>Fuscibacter</taxon>
    </lineage>
</organism>
<evidence type="ECO:0000313" key="2">
    <source>
        <dbReference type="EMBL" id="MBL4928921.1"/>
    </source>
</evidence>
<dbReference type="InterPro" id="IPR050312">
    <property type="entry name" value="IolE/XylAMocC-like"/>
</dbReference>
<sequence length="280" mass="30119">MTDLPRLGAALYLREFIGITGMQGFVRDHDRDVEIRDFTEIGALGGNVWPDIADRARQLFAGHAGRIGIHGPFWGFTVDMPDPDIRKIAQDRIAAALSALIRILDGKGGGHMVLHSPYTTWHGFNRWTNQCDAAGIAERTHATLAPAVRMAEENGIEIVLENCEDRDPAERVALAASFASSAVRVSLDTGHAHYAHGSTGAPPVDAFVRAAGAALAHVHLQDADGVADRHWALGRGNILWPGVFAALGELPVMPRLIVEMADARDILPSVIWAEGQGLAV</sequence>
<proteinExistence type="predicted"/>
<comment type="caution">
    <text evidence="2">The sequence shown here is derived from an EMBL/GenBank/DDBJ whole genome shotgun (WGS) entry which is preliminary data.</text>
</comment>
<feature type="domain" description="Xylose isomerase-like TIM barrel" evidence="1">
    <location>
        <begin position="50"/>
        <end position="264"/>
    </location>
</feature>
<dbReference type="PANTHER" id="PTHR12110">
    <property type="entry name" value="HYDROXYPYRUVATE ISOMERASE"/>
    <property type="match status" value="1"/>
</dbReference>
<name>A0A8J7SVQ6_9RHOB</name>
<dbReference type="EMBL" id="JAESVP010000005">
    <property type="protein sequence ID" value="MBL4928921.1"/>
    <property type="molecule type" value="Genomic_DNA"/>
</dbReference>
<evidence type="ECO:0000313" key="3">
    <source>
        <dbReference type="Proteomes" id="UP000619033"/>
    </source>
</evidence>
<dbReference type="GO" id="GO:0016853">
    <property type="term" value="F:isomerase activity"/>
    <property type="evidence" value="ECO:0007669"/>
    <property type="project" value="UniProtKB-KW"/>
</dbReference>
<reference evidence="2" key="1">
    <citation type="submission" date="2021-01" db="EMBL/GenBank/DDBJ databases">
        <title>Genome seq and assembly of Tabrizicola sp. KVB23.</title>
        <authorList>
            <person name="Chhetri G."/>
        </authorList>
    </citation>
    <scope>NUCLEOTIDE SEQUENCE</scope>
    <source>
        <strain evidence="2">KVB23</strain>
    </source>
</reference>
<dbReference type="PANTHER" id="PTHR12110:SF53">
    <property type="entry name" value="BLR5974 PROTEIN"/>
    <property type="match status" value="1"/>
</dbReference>
<dbReference type="SUPFAM" id="SSF51658">
    <property type="entry name" value="Xylose isomerase-like"/>
    <property type="match status" value="1"/>
</dbReference>
<keyword evidence="2" id="KW-0413">Isomerase</keyword>
<accession>A0A8J7SVQ6</accession>
<gene>
    <name evidence="2" type="ORF">JI744_12465</name>
</gene>
<evidence type="ECO:0000259" key="1">
    <source>
        <dbReference type="Pfam" id="PF01261"/>
    </source>
</evidence>
<dbReference type="InterPro" id="IPR036237">
    <property type="entry name" value="Xyl_isomerase-like_sf"/>
</dbReference>
<protein>
    <submittedName>
        <fullName evidence="2">Sugar phosphate isomerase/epimerase</fullName>
    </submittedName>
</protein>
<dbReference type="Gene3D" id="3.20.20.150">
    <property type="entry name" value="Divalent-metal-dependent TIM barrel enzymes"/>
    <property type="match status" value="1"/>
</dbReference>
<dbReference type="RefSeq" id="WP_202661418.1">
    <property type="nucleotide sequence ID" value="NZ_JAESVP010000005.1"/>
</dbReference>
<dbReference type="AlphaFoldDB" id="A0A8J7SVQ6"/>
<dbReference type="Proteomes" id="UP000619033">
    <property type="component" value="Unassembled WGS sequence"/>
</dbReference>